<evidence type="ECO:0000313" key="2">
    <source>
        <dbReference type="Proteomes" id="UP000218287"/>
    </source>
</evidence>
<keyword evidence="2" id="KW-1185">Reference proteome</keyword>
<gene>
    <name evidence="1" type="ORF">NIES21_15170</name>
</gene>
<sequence>MSKLLTPEQTRPWLQLLADEALRELNFERRRREFRITKERMRRLRR</sequence>
<organism evidence="1 2">
    <name type="scientific">Anabaenopsis circularis NIES-21</name>
    <dbReference type="NCBI Taxonomy" id="1085406"/>
    <lineage>
        <taxon>Bacteria</taxon>
        <taxon>Bacillati</taxon>
        <taxon>Cyanobacteriota</taxon>
        <taxon>Cyanophyceae</taxon>
        <taxon>Nostocales</taxon>
        <taxon>Nodulariaceae</taxon>
        <taxon>Anabaenopsis</taxon>
    </lineage>
</organism>
<evidence type="ECO:0000313" key="1">
    <source>
        <dbReference type="EMBL" id="BAY15698.1"/>
    </source>
</evidence>
<name>A0A1Z4GEE4_9CYAN</name>
<dbReference type="AlphaFoldDB" id="A0A1Z4GEE4"/>
<protein>
    <submittedName>
        <fullName evidence="1">Uncharacterized protein</fullName>
    </submittedName>
</protein>
<dbReference type="Proteomes" id="UP000218287">
    <property type="component" value="Chromosome"/>
</dbReference>
<proteinExistence type="predicted"/>
<accession>A0A1Z4GEE4</accession>
<reference evidence="1 2" key="1">
    <citation type="submission" date="2017-06" db="EMBL/GenBank/DDBJ databases">
        <title>Genome sequencing of cyanobaciteial culture collection at National Institute for Environmental Studies (NIES).</title>
        <authorList>
            <person name="Hirose Y."/>
            <person name="Shimura Y."/>
            <person name="Fujisawa T."/>
            <person name="Nakamura Y."/>
            <person name="Kawachi M."/>
        </authorList>
    </citation>
    <scope>NUCLEOTIDE SEQUENCE [LARGE SCALE GENOMIC DNA]</scope>
    <source>
        <strain evidence="1 2">NIES-21</strain>
    </source>
</reference>
<dbReference type="EMBL" id="AP018174">
    <property type="protein sequence ID" value="BAY15698.1"/>
    <property type="molecule type" value="Genomic_DNA"/>
</dbReference>